<evidence type="ECO:0000259" key="1">
    <source>
        <dbReference type="SMART" id="SM00481"/>
    </source>
</evidence>
<dbReference type="SMART" id="SM00481">
    <property type="entry name" value="POLIIIAc"/>
    <property type="match status" value="1"/>
</dbReference>
<dbReference type="InterPro" id="IPR003141">
    <property type="entry name" value="Pol/His_phosphatase_N"/>
</dbReference>
<dbReference type="AlphaFoldDB" id="A0A562J664"/>
<dbReference type="GO" id="GO:0004534">
    <property type="term" value="F:5'-3' RNA exonuclease activity"/>
    <property type="evidence" value="ECO:0007669"/>
    <property type="project" value="TreeGrafter"/>
</dbReference>
<dbReference type="InterPro" id="IPR016195">
    <property type="entry name" value="Pol/histidinol_Pase-like"/>
</dbReference>
<dbReference type="PANTHER" id="PTHR42924">
    <property type="entry name" value="EXONUCLEASE"/>
    <property type="match status" value="1"/>
</dbReference>
<feature type="domain" description="Polymerase/histidinol phosphatase N-terminal" evidence="1">
    <location>
        <begin position="4"/>
        <end position="70"/>
    </location>
</feature>
<organism evidence="2 3">
    <name type="scientific">Sedimentibacter saalensis</name>
    <dbReference type="NCBI Taxonomy" id="130788"/>
    <lineage>
        <taxon>Bacteria</taxon>
        <taxon>Bacillati</taxon>
        <taxon>Bacillota</taxon>
        <taxon>Tissierellia</taxon>
        <taxon>Sedimentibacter</taxon>
    </lineage>
</organism>
<sequence length="272" mass="31240">MKKVDLHMHTCASDGTWDVEELKEQLIKSNINIFSITDHDCIDNVKNMENIITPSDNLIFIPGTELTTEYDGREYHLTLYNYDINNKGLMDLINWSNQSKLNSNKEYIGTYAADKYDSISLEDFEKYEYDRKRGGWKSANYMIDKGIHKDVLNHLQEVKESGLKAKLKGPDEVIGIAKKSGGKLFLAHPSYHYRNTTMPEEELKFWLEAGIDGIECFSPYNKDEAQYYIDFCKKNNLMISGGSDCHGNFIPSRKLGVPHAELSDLNIKKLFN</sequence>
<dbReference type="Gene3D" id="3.20.20.140">
    <property type="entry name" value="Metal-dependent hydrolases"/>
    <property type="match status" value="1"/>
</dbReference>
<comment type="caution">
    <text evidence="2">The sequence shown here is derived from an EMBL/GenBank/DDBJ whole genome shotgun (WGS) entry which is preliminary data.</text>
</comment>
<dbReference type="PANTHER" id="PTHR42924:SF3">
    <property type="entry name" value="POLYMERASE_HISTIDINOL PHOSPHATASE N-TERMINAL DOMAIN-CONTAINING PROTEIN"/>
    <property type="match status" value="1"/>
</dbReference>
<proteinExistence type="predicted"/>
<dbReference type="Pfam" id="PF02811">
    <property type="entry name" value="PHP"/>
    <property type="match status" value="1"/>
</dbReference>
<dbReference type="RefSeq" id="WP_145084642.1">
    <property type="nucleotide sequence ID" value="NZ_VLKH01000008.1"/>
</dbReference>
<name>A0A562J664_9FIRM</name>
<dbReference type="InterPro" id="IPR004013">
    <property type="entry name" value="PHP_dom"/>
</dbReference>
<dbReference type="OrthoDB" id="9791620at2"/>
<reference evidence="2 3" key="1">
    <citation type="submission" date="2019-07" db="EMBL/GenBank/DDBJ databases">
        <title>Genomic Encyclopedia of Type Strains, Phase I: the one thousand microbial genomes (KMG-I) project.</title>
        <authorList>
            <person name="Kyrpides N."/>
        </authorList>
    </citation>
    <scope>NUCLEOTIDE SEQUENCE [LARGE SCALE GENOMIC DNA]</scope>
    <source>
        <strain evidence="2 3">DSM 13558</strain>
    </source>
</reference>
<dbReference type="SUPFAM" id="SSF89550">
    <property type="entry name" value="PHP domain-like"/>
    <property type="match status" value="1"/>
</dbReference>
<dbReference type="GO" id="GO:0035312">
    <property type="term" value="F:5'-3' DNA exonuclease activity"/>
    <property type="evidence" value="ECO:0007669"/>
    <property type="project" value="TreeGrafter"/>
</dbReference>
<dbReference type="CDD" id="cd07438">
    <property type="entry name" value="PHP_HisPPase_AMP"/>
    <property type="match status" value="1"/>
</dbReference>
<accession>A0A562J664</accession>
<protein>
    <submittedName>
        <fullName evidence="2">Putative metal-dependent phosphoesterase TrpH</fullName>
    </submittedName>
</protein>
<keyword evidence="3" id="KW-1185">Reference proteome</keyword>
<evidence type="ECO:0000313" key="2">
    <source>
        <dbReference type="EMBL" id="TWH78682.1"/>
    </source>
</evidence>
<gene>
    <name evidence="2" type="ORF">LY60_02710</name>
</gene>
<dbReference type="InterPro" id="IPR052018">
    <property type="entry name" value="PHP_domain"/>
</dbReference>
<dbReference type="EMBL" id="VLKH01000008">
    <property type="protein sequence ID" value="TWH78682.1"/>
    <property type="molecule type" value="Genomic_DNA"/>
</dbReference>
<evidence type="ECO:0000313" key="3">
    <source>
        <dbReference type="Proteomes" id="UP000315343"/>
    </source>
</evidence>
<dbReference type="Gene3D" id="1.10.150.650">
    <property type="match status" value="1"/>
</dbReference>
<dbReference type="Proteomes" id="UP000315343">
    <property type="component" value="Unassembled WGS sequence"/>
</dbReference>